<gene>
    <name evidence="2" type="ORF">O181_013472</name>
</gene>
<evidence type="ECO:0000313" key="2">
    <source>
        <dbReference type="EMBL" id="MBW0473757.1"/>
    </source>
</evidence>
<evidence type="ECO:0000313" key="3">
    <source>
        <dbReference type="Proteomes" id="UP000765509"/>
    </source>
</evidence>
<feature type="compositionally biased region" description="Polar residues" evidence="1">
    <location>
        <begin position="84"/>
        <end position="99"/>
    </location>
</feature>
<keyword evidence="3" id="KW-1185">Reference proteome</keyword>
<comment type="caution">
    <text evidence="2">The sequence shown here is derived from an EMBL/GenBank/DDBJ whole genome shotgun (WGS) entry which is preliminary data.</text>
</comment>
<accession>A0A9Q3GNZ2</accession>
<reference evidence="2" key="1">
    <citation type="submission" date="2021-03" db="EMBL/GenBank/DDBJ databases">
        <title>Draft genome sequence of rust myrtle Austropuccinia psidii MF-1, a brazilian biotype.</title>
        <authorList>
            <person name="Quecine M.C."/>
            <person name="Pachon D.M.R."/>
            <person name="Bonatelli M.L."/>
            <person name="Correr F.H."/>
            <person name="Franceschini L.M."/>
            <person name="Leite T.F."/>
            <person name="Margarido G.R.A."/>
            <person name="Almeida C.A."/>
            <person name="Ferrarezi J.A."/>
            <person name="Labate C.A."/>
        </authorList>
    </citation>
    <scope>NUCLEOTIDE SEQUENCE</scope>
    <source>
        <strain evidence="2">MF-1</strain>
    </source>
</reference>
<sequence>MSEFAVQIQENFDEIHRSNVRLHKLTTLQGETIKAIQESCAKLSKASEETNKGLNQVFEEKYQCKRDRECLYQDIKKLFNVVQNMKPQPQGHSLNNPYQEDNKPDFLLDNKPRSQSQYQYGDNMAY</sequence>
<evidence type="ECO:0000256" key="1">
    <source>
        <dbReference type="SAM" id="MobiDB-lite"/>
    </source>
</evidence>
<feature type="compositionally biased region" description="Basic and acidic residues" evidence="1">
    <location>
        <begin position="100"/>
        <end position="112"/>
    </location>
</feature>
<proteinExistence type="predicted"/>
<dbReference type="Proteomes" id="UP000765509">
    <property type="component" value="Unassembled WGS sequence"/>
</dbReference>
<dbReference type="EMBL" id="AVOT02003524">
    <property type="protein sequence ID" value="MBW0473757.1"/>
    <property type="molecule type" value="Genomic_DNA"/>
</dbReference>
<protein>
    <submittedName>
        <fullName evidence="2">Uncharacterized protein</fullName>
    </submittedName>
</protein>
<dbReference type="AlphaFoldDB" id="A0A9Q3GNZ2"/>
<name>A0A9Q3GNZ2_9BASI</name>
<organism evidence="2 3">
    <name type="scientific">Austropuccinia psidii MF-1</name>
    <dbReference type="NCBI Taxonomy" id="1389203"/>
    <lineage>
        <taxon>Eukaryota</taxon>
        <taxon>Fungi</taxon>
        <taxon>Dikarya</taxon>
        <taxon>Basidiomycota</taxon>
        <taxon>Pucciniomycotina</taxon>
        <taxon>Pucciniomycetes</taxon>
        <taxon>Pucciniales</taxon>
        <taxon>Sphaerophragmiaceae</taxon>
        <taxon>Austropuccinia</taxon>
    </lineage>
</organism>
<feature type="region of interest" description="Disordered" evidence="1">
    <location>
        <begin position="84"/>
        <end position="126"/>
    </location>
</feature>